<proteinExistence type="predicted"/>
<keyword evidence="2" id="KW-1185">Reference proteome</keyword>
<evidence type="ECO:0000313" key="1">
    <source>
        <dbReference type="EMBL" id="KAJ0045102.1"/>
    </source>
</evidence>
<accession>A0ACC0Z4A8</accession>
<dbReference type="EMBL" id="CM047738">
    <property type="protein sequence ID" value="KAJ0045102.1"/>
    <property type="molecule type" value="Genomic_DNA"/>
</dbReference>
<evidence type="ECO:0000313" key="2">
    <source>
        <dbReference type="Proteomes" id="UP001163603"/>
    </source>
</evidence>
<sequence length="252" mass="29089">MEFRPRDYVAEDESHALPRLHADDHPLFSPPPLSDHHQVEDVVDCENSDFFDPLRAPDVNAVVPFEDIEDGERRECCDFIDSDILIFPFLRKLDMSDVIIKTGTGHLKSSTSMHLEELDDPQKFADEGVKVITGKEYVSRLHELKDEINRSWHAEDRATSLKLSIKVARLLMDTSVLQFYPTLFILATEVMDILGDMVWERIKQKAEFAEDGTRFCSLPENFKESSICFDAKETCNNWFHKVGTIRELLPRM</sequence>
<dbReference type="Proteomes" id="UP001163603">
    <property type="component" value="Chromosome 3"/>
</dbReference>
<comment type="caution">
    <text evidence="1">The sequence shown here is derived from an EMBL/GenBank/DDBJ whole genome shotgun (WGS) entry which is preliminary data.</text>
</comment>
<organism evidence="1 2">
    <name type="scientific">Pistacia integerrima</name>
    <dbReference type="NCBI Taxonomy" id="434235"/>
    <lineage>
        <taxon>Eukaryota</taxon>
        <taxon>Viridiplantae</taxon>
        <taxon>Streptophyta</taxon>
        <taxon>Embryophyta</taxon>
        <taxon>Tracheophyta</taxon>
        <taxon>Spermatophyta</taxon>
        <taxon>Magnoliopsida</taxon>
        <taxon>eudicotyledons</taxon>
        <taxon>Gunneridae</taxon>
        <taxon>Pentapetalae</taxon>
        <taxon>rosids</taxon>
        <taxon>malvids</taxon>
        <taxon>Sapindales</taxon>
        <taxon>Anacardiaceae</taxon>
        <taxon>Pistacia</taxon>
    </lineage>
</organism>
<name>A0ACC0Z4A8_9ROSI</name>
<gene>
    <name evidence="1" type="ORF">Pint_04080</name>
</gene>
<protein>
    <submittedName>
        <fullName evidence="1">Uncharacterized protein</fullName>
    </submittedName>
</protein>
<reference evidence="2" key="1">
    <citation type="journal article" date="2023" name="G3 (Bethesda)">
        <title>Genome assembly and association tests identify interacting loci associated with vigor, precocity, and sex in interspecific pistachio rootstocks.</title>
        <authorList>
            <person name="Palmer W."/>
            <person name="Jacygrad E."/>
            <person name="Sagayaradj S."/>
            <person name="Cavanaugh K."/>
            <person name="Han R."/>
            <person name="Bertier L."/>
            <person name="Beede B."/>
            <person name="Kafkas S."/>
            <person name="Golino D."/>
            <person name="Preece J."/>
            <person name="Michelmore R."/>
        </authorList>
    </citation>
    <scope>NUCLEOTIDE SEQUENCE [LARGE SCALE GENOMIC DNA]</scope>
</reference>